<dbReference type="Proteomes" id="UP000296216">
    <property type="component" value="Chromosome"/>
</dbReference>
<organism evidence="2 4">
    <name type="scientific">Halobacterium salinarum (strain ATCC 33171 / DSM 3754 / JCM 8978 / NBRC 102687 / NCIMB 764 / 91-R6)</name>
    <dbReference type="NCBI Taxonomy" id="2597657"/>
    <lineage>
        <taxon>Archaea</taxon>
        <taxon>Methanobacteriati</taxon>
        <taxon>Methanobacteriota</taxon>
        <taxon>Stenosarchaea group</taxon>
        <taxon>Halobacteria</taxon>
        <taxon>Halobacteriales</taxon>
        <taxon>Halobacteriaceae</taxon>
        <taxon>Halobacterium</taxon>
    </lineage>
</organism>
<evidence type="ECO:0000313" key="2">
    <source>
        <dbReference type="EMBL" id="QCC45184.1"/>
    </source>
</evidence>
<evidence type="ECO:0000313" key="3">
    <source>
        <dbReference type="EMBL" id="TYO75143.1"/>
    </source>
</evidence>
<dbReference type="Proteomes" id="UP000323075">
    <property type="component" value="Unassembled WGS sequence"/>
</dbReference>
<dbReference type="RefSeq" id="WP_012289324.1">
    <property type="nucleotide sequence ID" value="NZ_VRYN01000007.1"/>
</dbReference>
<reference evidence="3 5" key="2">
    <citation type="submission" date="2019-07" db="EMBL/GenBank/DDBJ databases">
        <title>Genomic Encyclopedia of Archaeal and Bacterial Type Strains, Phase II (KMG-II): from individual species to whole genera.</title>
        <authorList>
            <person name="Goeker M."/>
        </authorList>
    </citation>
    <scope>NUCLEOTIDE SEQUENCE [LARGE SCALE GENOMIC DNA]</scope>
    <source>
        <strain evidence="3 5">DSM 3754</strain>
    </source>
</reference>
<feature type="domain" description="CHAT" evidence="1">
    <location>
        <begin position="317"/>
        <end position="459"/>
    </location>
</feature>
<dbReference type="EMBL" id="CP038631">
    <property type="protein sequence ID" value="QCC45184.1"/>
    <property type="molecule type" value="Genomic_DNA"/>
</dbReference>
<name>A0A4D6GTQ8_HALS9</name>
<gene>
    <name evidence="3" type="ORF">APQ99_02103</name>
    <name evidence="2" type="ORF">HBSAL_07665</name>
</gene>
<proteinExistence type="predicted"/>
<dbReference type="AlphaFoldDB" id="A0A4D6GTQ8"/>
<sequence>MTKRQSPGGRRVTESAPDTITVPRSIAGVAASITHAGAAHETMGPARSLQSNRQRPPAIAFGDTYSIPDAVANATPATGIEVRLPSSLRSVFVTAPLAFYLGATVTVAPDADPVLRAPDHGVVWPLDDPPTAVPAVLSRVFWLDCLVREATTDGPSATETALLDDLDLDPARLAAASPAGRLAAYLETPFERVADRVPDWHLGMHVAPTYEHATTLPYLLDRLALVFPPETASLERQELVSRSLDDFYRGAPGPVASVEMVDPVDRPGRMQGWLADGIPVDAFKSHPASYRNHDEYQRDADRDAISVAVVLNDRDMAGEHDAVADIYESRAGDLPIDVTLHERLTRTELTEVLTTHHEFVHYIGHCAVDGLRCADGHVSVADLPALNVETFFLNACGSFHEGLALVEGGSVAGAVTLRKVLDAQAAKVGTAFARLLLAGFPIALALRLARRRIRMGKDYAVVGDGTQTLAVTDDRETGVAHVDAVDGGDQYRVAWTDHSMANHGGGTPAPLLAGGNRRLGGNQVTFTASATELARTLPRVDAPVVLDGQFYWADEAAAVVRPAQQNCGDFD</sequence>
<evidence type="ECO:0000313" key="4">
    <source>
        <dbReference type="Proteomes" id="UP000296216"/>
    </source>
</evidence>
<reference evidence="2 4" key="1">
    <citation type="journal article" date="2019" name="Microbiol. Resour. Announc.">
        <title>The Genome Sequence of the Halobacterium salinarum Type Strain Is Closely Related to That of Laboratory Strains NRC-1 and R1.</title>
        <authorList>
            <person name="Pfeiffer F."/>
            <person name="Marchfelder A."/>
            <person name="Habermann B."/>
            <person name="Dyall-Smith M.L."/>
        </authorList>
    </citation>
    <scope>NUCLEOTIDE SEQUENCE [LARGE SCALE GENOMIC DNA]</scope>
    <source>
        <strain evidence="2">91-R6</strain>
        <strain evidence="4">ATCC 33171 / DSM 3754 / JCM 8978 / NBRC 102687 / NCIMB 764 / 91-R6</strain>
    </source>
</reference>
<dbReference type="Pfam" id="PF12770">
    <property type="entry name" value="CHAT"/>
    <property type="match status" value="1"/>
</dbReference>
<dbReference type="EMBL" id="VRYN01000007">
    <property type="protein sequence ID" value="TYO75143.1"/>
    <property type="molecule type" value="Genomic_DNA"/>
</dbReference>
<protein>
    <recommendedName>
        <fullName evidence="1">CHAT domain-containing protein</fullName>
    </recommendedName>
</protein>
<evidence type="ECO:0000313" key="5">
    <source>
        <dbReference type="Proteomes" id="UP000323075"/>
    </source>
</evidence>
<dbReference type="GeneID" id="68694139"/>
<reference evidence="2" key="3">
    <citation type="journal article" name="MicrobiologyOpen">
        <title>Whole-genome comparison between the type strain of Halobacterium salinarum (DSM 3754(T)) and the laboratory strains R1 and NRC-1.</title>
        <authorList>
            <person name="Pfeiffer F."/>
            <person name="Losensky G."/>
            <person name="Marchfelder A."/>
            <person name="Habermann B."/>
            <person name="Dyall-Smith M."/>
        </authorList>
    </citation>
    <scope>NUCLEOTIDE SEQUENCE</scope>
    <source>
        <strain evidence="2">91-R6</strain>
    </source>
</reference>
<dbReference type="InterPro" id="IPR024983">
    <property type="entry name" value="CHAT_dom"/>
</dbReference>
<accession>A0A4D6GTQ8</accession>
<evidence type="ECO:0000259" key="1">
    <source>
        <dbReference type="Pfam" id="PF12770"/>
    </source>
</evidence>